<dbReference type="InterPro" id="IPR008948">
    <property type="entry name" value="L-Aspartase-like"/>
</dbReference>
<dbReference type="SUPFAM" id="SSF48557">
    <property type="entry name" value="L-aspartase-like"/>
    <property type="match status" value="1"/>
</dbReference>
<dbReference type="Gene3D" id="1.10.40.30">
    <property type="entry name" value="Fumarase/aspartase (C-terminal domain)"/>
    <property type="match status" value="1"/>
</dbReference>
<dbReference type="GO" id="GO:0016829">
    <property type="term" value="F:lyase activity"/>
    <property type="evidence" value="ECO:0007669"/>
    <property type="project" value="UniProtKB-KW"/>
</dbReference>
<name>A0A1G8QMW3_9RHOB</name>
<dbReference type="STRING" id="555512.SAMN04487993_101691"/>
<dbReference type="RefSeq" id="WP_089849465.1">
    <property type="nucleotide sequence ID" value="NZ_FNEJ01000016.1"/>
</dbReference>
<dbReference type="AlphaFoldDB" id="A0A1G8QMW3"/>
<reference evidence="1 2" key="1">
    <citation type="submission" date="2016-10" db="EMBL/GenBank/DDBJ databases">
        <authorList>
            <person name="de Groot N.N."/>
        </authorList>
    </citation>
    <scope>NUCLEOTIDE SEQUENCE [LARGE SCALE GENOMIC DNA]</scope>
    <source>
        <strain evidence="1 2">DSM 26424</strain>
    </source>
</reference>
<sequence>MQNLGGAVSLASDLLSGLEVDSARMARNLDLTGGLIHSEAVMMHLSEQLGRLRAHDVLHEVALRIAEGGS</sequence>
<dbReference type="OrthoDB" id="9768878at2"/>
<evidence type="ECO:0000313" key="1">
    <source>
        <dbReference type="EMBL" id="SDJ06139.1"/>
    </source>
</evidence>
<keyword evidence="2" id="KW-1185">Reference proteome</keyword>
<dbReference type="Proteomes" id="UP000199093">
    <property type="component" value="Unassembled WGS sequence"/>
</dbReference>
<accession>A0A1G8QMW3</accession>
<proteinExistence type="predicted"/>
<organism evidence="1 2">
    <name type="scientific">Salipiger marinus</name>
    <dbReference type="NCBI Taxonomy" id="555512"/>
    <lineage>
        <taxon>Bacteria</taxon>
        <taxon>Pseudomonadati</taxon>
        <taxon>Pseudomonadota</taxon>
        <taxon>Alphaproteobacteria</taxon>
        <taxon>Rhodobacterales</taxon>
        <taxon>Roseobacteraceae</taxon>
        <taxon>Salipiger</taxon>
    </lineage>
</organism>
<evidence type="ECO:0000313" key="2">
    <source>
        <dbReference type="Proteomes" id="UP000199093"/>
    </source>
</evidence>
<protein>
    <submittedName>
        <fullName evidence="1">Adenylosuccinate lyase C-terminus</fullName>
    </submittedName>
</protein>
<dbReference type="EMBL" id="FNEJ01000016">
    <property type="protein sequence ID" value="SDJ06139.1"/>
    <property type="molecule type" value="Genomic_DNA"/>
</dbReference>
<keyword evidence="1" id="KW-0456">Lyase</keyword>
<gene>
    <name evidence="1" type="ORF">SAMN04487993_101691</name>
</gene>